<dbReference type="InterPro" id="IPR011059">
    <property type="entry name" value="Metal-dep_hydrolase_composite"/>
</dbReference>
<dbReference type="Gene3D" id="2.30.40.10">
    <property type="entry name" value="Urease, subunit C, domain 1"/>
    <property type="match status" value="1"/>
</dbReference>
<protein>
    <recommendedName>
        <fullName evidence="6">Dihydroorotase</fullName>
        <shortName evidence="6">DHOase</shortName>
        <ecNumber evidence="6">3.5.2.3</ecNumber>
    </recommendedName>
</protein>
<feature type="binding site" evidence="6">
    <location>
        <position position="77"/>
    </location>
    <ligand>
        <name>Zn(2+)</name>
        <dbReference type="ChEBI" id="CHEBI:29105"/>
        <label>1</label>
    </ligand>
</feature>
<feature type="binding site" evidence="6">
    <location>
        <position position="169"/>
    </location>
    <ligand>
        <name>Zn(2+)</name>
        <dbReference type="ChEBI" id="CHEBI:29105"/>
        <label>2</label>
    </ligand>
</feature>
<dbReference type="EC" id="3.5.2.3" evidence="6"/>
<dbReference type="SUPFAM" id="SSF51338">
    <property type="entry name" value="Composite domain of metallo-dependent hydrolases"/>
    <property type="match status" value="1"/>
</dbReference>
<feature type="binding site" evidence="6">
    <location>
        <position position="79"/>
    </location>
    <ligand>
        <name>Zn(2+)</name>
        <dbReference type="ChEBI" id="CHEBI:29105"/>
        <label>1</label>
    </ligand>
</feature>
<proteinExistence type="inferred from homology"/>
<evidence type="ECO:0000256" key="4">
    <source>
        <dbReference type="ARBA" id="ARBA00022801"/>
    </source>
</evidence>
<feature type="binding site" evidence="6">
    <location>
        <position position="169"/>
    </location>
    <ligand>
        <name>Zn(2+)</name>
        <dbReference type="ChEBI" id="CHEBI:29105"/>
        <label>1</label>
    </ligand>
</feature>
<dbReference type="RefSeq" id="WP_254569473.1">
    <property type="nucleotide sequence ID" value="NZ_CP098502.1"/>
</dbReference>
<feature type="active site" evidence="6">
    <location>
        <position position="322"/>
    </location>
</feature>
<evidence type="ECO:0000313" key="8">
    <source>
        <dbReference type="EMBL" id="UTI62738.1"/>
    </source>
</evidence>
<dbReference type="EMBL" id="CP098502">
    <property type="protein sequence ID" value="UTI62738.1"/>
    <property type="molecule type" value="Genomic_DNA"/>
</dbReference>
<dbReference type="NCBIfam" id="TIGR00857">
    <property type="entry name" value="pyrC_multi"/>
    <property type="match status" value="1"/>
</dbReference>
<keyword evidence="9" id="KW-1185">Reference proteome</keyword>
<dbReference type="InterPro" id="IPR024403">
    <property type="entry name" value="DHOase_cat"/>
</dbReference>
<feature type="domain" description="Dihydroorotase catalytic" evidence="7">
    <location>
        <begin position="66"/>
        <end position="255"/>
    </location>
</feature>
<evidence type="ECO:0000256" key="6">
    <source>
        <dbReference type="HAMAP-Rule" id="MF_00220"/>
    </source>
</evidence>
<feature type="binding site" evidence="6">
    <location>
        <begin position="79"/>
        <end position="81"/>
    </location>
    <ligand>
        <name>substrate</name>
    </ligand>
</feature>
<dbReference type="InterPro" id="IPR050138">
    <property type="entry name" value="DHOase/Allantoinase_Hydrolase"/>
</dbReference>
<gene>
    <name evidence="6" type="primary">pyrC</name>
    <name evidence="8" type="ORF">NBH00_15380</name>
</gene>
<evidence type="ECO:0000256" key="1">
    <source>
        <dbReference type="ARBA" id="ARBA00002368"/>
    </source>
</evidence>
<dbReference type="InterPro" id="IPR032466">
    <property type="entry name" value="Metal_Hydrolase"/>
</dbReference>
<dbReference type="SUPFAM" id="SSF51556">
    <property type="entry name" value="Metallo-dependent hydrolases"/>
    <property type="match status" value="1"/>
</dbReference>
<dbReference type="PANTHER" id="PTHR43668:SF2">
    <property type="entry name" value="ALLANTOINASE"/>
    <property type="match status" value="1"/>
</dbReference>
<feature type="binding site" evidence="6">
    <location>
        <position position="111"/>
    </location>
    <ligand>
        <name>substrate</name>
    </ligand>
</feature>
<name>A0ABY5DLL4_9ACTN</name>
<comment type="similarity">
    <text evidence="2 6">Belongs to the metallo-dependent hydrolases superfamily. DHOase family. Class I DHOase subfamily.</text>
</comment>
<dbReference type="PANTHER" id="PTHR43668">
    <property type="entry name" value="ALLANTOINASE"/>
    <property type="match status" value="1"/>
</dbReference>
<evidence type="ECO:0000256" key="5">
    <source>
        <dbReference type="ARBA" id="ARBA00022975"/>
    </source>
</evidence>
<comment type="pathway">
    <text evidence="6">Pyrimidine metabolism; UMP biosynthesis via de novo pathway; (S)-dihydroorotate from bicarbonate: step 3/3.</text>
</comment>
<evidence type="ECO:0000313" key="9">
    <source>
        <dbReference type="Proteomes" id="UP001056035"/>
    </source>
</evidence>
<feature type="binding site" evidence="6">
    <location>
        <position position="322"/>
    </location>
    <ligand>
        <name>Zn(2+)</name>
        <dbReference type="ChEBI" id="CHEBI:29105"/>
        <label>1</label>
    </ligand>
</feature>
<keyword evidence="4 6" id="KW-0378">Hydrolase</keyword>
<dbReference type="Pfam" id="PF12890">
    <property type="entry name" value="DHOase"/>
    <property type="match status" value="1"/>
</dbReference>
<evidence type="ECO:0000256" key="2">
    <source>
        <dbReference type="ARBA" id="ARBA00010286"/>
    </source>
</evidence>
<dbReference type="Gene3D" id="3.20.20.140">
    <property type="entry name" value="Metal-dependent hydrolases"/>
    <property type="match status" value="1"/>
</dbReference>
<keyword evidence="6" id="KW-0862">Zinc</keyword>
<comment type="function">
    <text evidence="1 6">Catalyzes the reversible cyclization of carbamoyl aspartate to dihydroorotate.</text>
</comment>
<dbReference type="PROSITE" id="PS00482">
    <property type="entry name" value="DIHYDROOROTASE_1"/>
    <property type="match status" value="1"/>
</dbReference>
<accession>A0ABY5DLL4</accession>
<dbReference type="PROSITE" id="PS00483">
    <property type="entry name" value="DIHYDROOROTASE_2"/>
    <property type="match status" value="1"/>
</dbReference>
<organism evidence="8 9">
    <name type="scientific">Paraconexibacter antarcticus</name>
    <dbReference type="NCBI Taxonomy" id="2949664"/>
    <lineage>
        <taxon>Bacteria</taxon>
        <taxon>Bacillati</taxon>
        <taxon>Actinomycetota</taxon>
        <taxon>Thermoleophilia</taxon>
        <taxon>Solirubrobacterales</taxon>
        <taxon>Paraconexibacteraceae</taxon>
        <taxon>Paraconexibacter</taxon>
    </lineage>
</organism>
<feature type="binding site" evidence="6">
    <location>
        <position position="249"/>
    </location>
    <ligand>
        <name>Zn(2+)</name>
        <dbReference type="ChEBI" id="CHEBI:29105"/>
        <label>2</label>
    </ligand>
</feature>
<comment type="caution">
    <text evidence="6">Lacks conserved residue(s) required for the propagation of feature annotation.</text>
</comment>
<keyword evidence="5 6" id="KW-0665">Pyrimidine biosynthesis</keyword>
<dbReference type="Proteomes" id="UP001056035">
    <property type="component" value="Chromosome"/>
</dbReference>
<comment type="cofactor">
    <cofactor evidence="6">
        <name>Zn(2+)</name>
        <dbReference type="ChEBI" id="CHEBI:29105"/>
    </cofactor>
    <text evidence="6">Binds 2 Zn(2+) ions per subunit.</text>
</comment>
<comment type="catalytic activity">
    <reaction evidence="6">
        <text>(S)-dihydroorotate + H2O = N-carbamoyl-L-aspartate + H(+)</text>
        <dbReference type="Rhea" id="RHEA:24296"/>
        <dbReference type="ChEBI" id="CHEBI:15377"/>
        <dbReference type="ChEBI" id="CHEBI:15378"/>
        <dbReference type="ChEBI" id="CHEBI:30864"/>
        <dbReference type="ChEBI" id="CHEBI:32814"/>
        <dbReference type="EC" id="3.5.2.3"/>
    </reaction>
</comment>
<dbReference type="HAMAP" id="MF_00220_B">
    <property type="entry name" value="PyrC_classI_B"/>
    <property type="match status" value="1"/>
</dbReference>
<sequence length="452" mass="47343">MSLIDPLVRAPAPAADVLIRAAHVLDPRERIDGLHDVLVRGGEIARLGEPGSLDAPDGCEVVDGTGRHLFPAFVDPHVHLRVPGQEHKEDLATGTRAAAAGGYCTVVAMPNTSPVTDSTSILRSLRDAALRDARIPVGFMPAITVGLMGEELTEMAELRAQGALGFTDDGKPVVAAGMLRKALQYQRLCGGVLALHEEDPSLSGKGAMHEGTVSAQLGIAGIPSISESTLVARDCAIAGYEGGRVHMQHLSAIESVDAIRAAKAAGVQVTCEASPHHLTLTHEAVRTMDTRMKMNPPLRTEADRQALIAGLKDGTIDCIATDHAPHAKDEKEVPFEQAPMGTTGIETAFAAVYTDLVLPGVLDLALVVEKLTVGGSLLDLPLPRIAAGAPANLVLLDLAAEFEVGAEGYFSRSENCCFAGRTLRSRVLLTIAAGSVAHRDAARLAPTTEATA</sequence>
<evidence type="ECO:0000256" key="3">
    <source>
        <dbReference type="ARBA" id="ARBA00022723"/>
    </source>
</evidence>
<dbReference type="InterPro" id="IPR002195">
    <property type="entry name" value="Dihydroorotase_CS"/>
</dbReference>
<evidence type="ECO:0000259" key="7">
    <source>
        <dbReference type="Pfam" id="PF12890"/>
    </source>
</evidence>
<dbReference type="InterPro" id="IPR004722">
    <property type="entry name" value="DHOase"/>
</dbReference>
<feature type="binding site" evidence="6">
    <location>
        <position position="196"/>
    </location>
    <ligand>
        <name>Zn(2+)</name>
        <dbReference type="ChEBI" id="CHEBI:29105"/>
        <label>2</label>
    </ligand>
</feature>
<feature type="binding site" evidence="6">
    <location>
        <position position="326"/>
    </location>
    <ligand>
        <name>substrate</name>
    </ligand>
</feature>
<feature type="binding site" evidence="6">
    <location>
        <position position="295"/>
    </location>
    <ligand>
        <name>substrate</name>
    </ligand>
</feature>
<dbReference type="CDD" id="cd01317">
    <property type="entry name" value="DHOase_IIa"/>
    <property type="match status" value="1"/>
</dbReference>
<keyword evidence="3 6" id="KW-0479">Metal-binding</keyword>
<reference evidence="8 9" key="1">
    <citation type="submission" date="2022-06" db="EMBL/GenBank/DDBJ databases">
        <title>Paraconexibacter antarcticus.</title>
        <authorList>
            <person name="Kim C.S."/>
        </authorList>
    </citation>
    <scope>NUCLEOTIDE SEQUENCE [LARGE SCALE GENOMIC DNA]</scope>
    <source>
        <strain evidence="8 9">02-257</strain>
    </source>
</reference>